<protein>
    <submittedName>
        <fullName evidence="1 3">Uncharacterized protein</fullName>
    </submittedName>
</protein>
<accession>A0A158R7T2</accession>
<dbReference type="AlphaFoldDB" id="A0A158R7T2"/>
<reference evidence="3" key="1">
    <citation type="submission" date="2016-04" db="UniProtKB">
        <authorList>
            <consortium name="WormBaseParasite"/>
        </authorList>
    </citation>
    <scope>IDENTIFICATION</scope>
</reference>
<proteinExistence type="predicted"/>
<dbReference type="EMBL" id="UYRS01018343">
    <property type="protein sequence ID" value="VDK33266.1"/>
    <property type="molecule type" value="Genomic_DNA"/>
</dbReference>
<evidence type="ECO:0000313" key="1">
    <source>
        <dbReference type="EMBL" id="VDK33266.1"/>
    </source>
</evidence>
<evidence type="ECO:0000313" key="2">
    <source>
        <dbReference type="Proteomes" id="UP000282613"/>
    </source>
</evidence>
<keyword evidence="2" id="KW-1185">Reference proteome</keyword>
<sequence length="264" mass="29086">MKRSWPDVKRVSATDLLLMSEVVVFVVQTRIMRAAWRYRVRLEQGIMYGLEFACLCRSCAMVDPCMRFPQLDDLFTGPDCFSRPTISTTPSASAGSSGIEEAVHQHRSHTLEGGVVLPALPDEVTRIAWFARRLSKVAKLLPICIKKGNSVHPEDFGGMVPLLYYPLALDPDHHRPDGSPKKGDSLINGRTVTTSLQSMTRLKPSHYSPSGYHAEASQNRETYAGSRLSVTTATSSSTISVSELHQTATRGSCPARMIQVRPVA</sequence>
<dbReference type="WBParaSite" id="TASK_0000433901-mRNA-1">
    <property type="protein sequence ID" value="TASK_0000433901-mRNA-1"/>
    <property type="gene ID" value="TASK_0000433901"/>
</dbReference>
<gene>
    <name evidence="1" type="ORF">TASK_LOCUS4340</name>
</gene>
<evidence type="ECO:0000313" key="3">
    <source>
        <dbReference type="WBParaSite" id="TASK_0000433901-mRNA-1"/>
    </source>
</evidence>
<organism evidence="3">
    <name type="scientific">Taenia asiatica</name>
    <name type="common">Asian tapeworm</name>
    <dbReference type="NCBI Taxonomy" id="60517"/>
    <lineage>
        <taxon>Eukaryota</taxon>
        <taxon>Metazoa</taxon>
        <taxon>Spiralia</taxon>
        <taxon>Lophotrochozoa</taxon>
        <taxon>Platyhelminthes</taxon>
        <taxon>Cestoda</taxon>
        <taxon>Eucestoda</taxon>
        <taxon>Cyclophyllidea</taxon>
        <taxon>Taeniidae</taxon>
        <taxon>Taenia</taxon>
    </lineage>
</organism>
<reference evidence="1 2" key="2">
    <citation type="submission" date="2018-11" db="EMBL/GenBank/DDBJ databases">
        <authorList>
            <consortium name="Pathogen Informatics"/>
        </authorList>
    </citation>
    <scope>NUCLEOTIDE SEQUENCE [LARGE SCALE GENOMIC DNA]</scope>
</reference>
<name>A0A158R7T2_TAEAS</name>
<dbReference type="Proteomes" id="UP000282613">
    <property type="component" value="Unassembled WGS sequence"/>
</dbReference>